<evidence type="ECO:0000256" key="6">
    <source>
        <dbReference type="ARBA" id="ARBA00031445"/>
    </source>
</evidence>
<evidence type="ECO:0000256" key="9">
    <source>
        <dbReference type="PIRSR" id="PIRSR639901-2"/>
    </source>
</evidence>
<dbReference type="Proteomes" id="UP000049222">
    <property type="component" value="Unassembled WGS sequence"/>
</dbReference>
<sequence>MAGSAVVAAYLALTGRSAFGERVLRGRLARGKEDRDRLDERRGIASVPRPDGPLVWLHAASVGESVSLLEMIRRMGDEWPELRFLVTTGTVTSAQVLAGRLPLRCIHQFVPLDVRPWMRRFLDHWKPDLVVLAEGEIWPALLTEVARRGTKIAMINARMTEKAYGRWRFARGAARALLTQIDHVQAQDQETADRLLALGLPEGRLEVTGTLKEGSAALPHDELERQHLAKVLGGRPSWLAASTHEGEEVLAAEANKEALRSWHKLLLVIAPRHPDRAPGIVAGLRAGGWKVAQRSAGEEITSDTQIYVADTMGEMGLWYRLCPVSFVGGSLVDIGGHNPFEPAALGSAILHGPYVANFADIYARLAAADATREVTGATIGAAVAATLEPDAAARMAHAAWNVCSEGADVTEQAMDLLLAMLDGVA</sequence>
<dbReference type="EMBL" id="CXSU01000011">
    <property type="protein sequence ID" value="CTQ49360.1"/>
    <property type="molecule type" value="Genomic_DNA"/>
</dbReference>
<dbReference type="GO" id="GO:0043842">
    <property type="term" value="F:Kdo transferase activity"/>
    <property type="evidence" value="ECO:0007669"/>
    <property type="project" value="UniProtKB-EC"/>
</dbReference>
<dbReference type="UniPathway" id="UPA00958"/>
<evidence type="ECO:0000256" key="7">
    <source>
        <dbReference type="ARBA" id="ARBA00049183"/>
    </source>
</evidence>
<evidence type="ECO:0000256" key="1">
    <source>
        <dbReference type="ARBA" id="ARBA00003394"/>
    </source>
</evidence>
<dbReference type="PANTHER" id="PTHR42755">
    <property type="entry name" value="3-DEOXY-MANNO-OCTULOSONATE CYTIDYLYLTRANSFERASE"/>
    <property type="match status" value="1"/>
</dbReference>
<feature type="domain" description="3-deoxy-D-manno-octulosonic-acid transferase N-terminal" evidence="11">
    <location>
        <begin position="37"/>
        <end position="212"/>
    </location>
</feature>
<evidence type="ECO:0000256" key="3">
    <source>
        <dbReference type="ARBA" id="ARBA00012621"/>
    </source>
</evidence>
<keyword evidence="12" id="KW-0328">Glycosyltransferase</keyword>
<keyword evidence="10" id="KW-0448">Lipopolysaccharide biosynthesis</keyword>
<reference evidence="12 13" key="1">
    <citation type="submission" date="2015-07" db="EMBL/GenBank/DDBJ databases">
        <authorList>
            <person name="Noorani M."/>
        </authorList>
    </citation>
    <scope>NUCLEOTIDE SEQUENCE [LARGE SCALE GENOMIC DNA]</scope>
    <source>
        <strain evidence="12 13">CECT 7802</strain>
    </source>
</reference>
<keyword evidence="10" id="KW-1003">Cell membrane</keyword>
<comment type="similarity">
    <text evidence="10">Belongs to the glycosyltransferase group 1 family.</text>
</comment>
<accession>A0A0M6YHC4</accession>
<evidence type="ECO:0000259" key="11">
    <source>
        <dbReference type="Pfam" id="PF04413"/>
    </source>
</evidence>
<dbReference type="GO" id="GO:0009245">
    <property type="term" value="P:lipid A biosynthetic process"/>
    <property type="evidence" value="ECO:0007669"/>
    <property type="project" value="TreeGrafter"/>
</dbReference>
<dbReference type="EC" id="2.4.99.12" evidence="3 10"/>
<comment type="function">
    <text evidence="1 10">Involved in lipopolysaccharide (LPS) biosynthesis. Catalyzes the transfer of 3-deoxy-D-manno-octulosonate (Kdo) residue(s) from CMP-Kdo to lipid IV(A), the tetraacyldisaccharide-1,4'-bisphosphate precursor of lipid A.</text>
</comment>
<evidence type="ECO:0000256" key="8">
    <source>
        <dbReference type="PIRSR" id="PIRSR639901-1"/>
    </source>
</evidence>
<dbReference type="Gene3D" id="3.40.50.11720">
    <property type="entry name" value="3-Deoxy-D-manno-octulosonic-acid transferase, N-terminal domain"/>
    <property type="match status" value="1"/>
</dbReference>
<comment type="subcellular location">
    <subcellularLocation>
        <location evidence="10">Cell membrane</location>
    </subcellularLocation>
</comment>
<dbReference type="InterPro" id="IPR007507">
    <property type="entry name" value="Glycos_transf_N"/>
</dbReference>
<dbReference type="GO" id="GO:0009244">
    <property type="term" value="P:lipopolysaccharide core region biosynthetic process"/>
    <property type="evidence" value="ECO:0007669"/>
    <property type="project" value="UniProtKB-UniRule"/>
</dbReference>
<dbReference type="SUPFAM" id="SSF53756">
    <property type="entry name" value="UDP-Glycosyltransferase/glycogen phosphorylase"/>
    <property type="match status" value="1"/>
</dbReference>
<organism evidence="12 13">
    <name type="scientific">Jannaschia donghaensis</name>
    <dbReference type="NCBI Taxonomy" id="420998"/>
    <lineage>
        <taxon>Bacteria</taxon>
        <taxon>Pseudomonadati</taxon>
        <taxon>Pseudomonadota</taxon>
        <taxon>Alphaproteobacteria</taxon>
        <taxon>Rhodobacterales</taxon>
        <taxon>Roseobacteraceae</taxon>
        <taxon>Jannaschia</taxon>
    </lineage>
</organism>
<keyword evidence="5 10" id="KW-0808">Transferase</keyword>
<dbReference type="Pfam" id="PF04413">
    <property type="entry name" value="Glycos_transf_N"/>
    <property type="match status" value="1"/>
</dbReference>
<protein>
    <recommendedName>
        <fullName evidence="4 10">3-deoxy-D-manno-octulosonic acid transferase</fullName>
        <shortName evidence="10">Kdo transferase</shortName>
        <ecNumber evidence="3 10">2.4.99.12</ecNumber>
    </recommendedName>
    <alternativeName>
        <fullName evidence="6 10">Lipid IV(A) 3-deoxy-D-manno-octulosonic acid transferase</fullName>
    </alternativeName>
</protein>
<feature type="site" description="Transition state stabilizer" evidence="9">
    <location>
        <position position="212"/>
    </location>
</feature>
<dbReference type="Gene3D" id="3.40.50.2000">
    <property type="entry name" value="Glycogen Phosphorylase B"/>
    <property type="match status" value="1"/>
</dbReference>
<evidence type="ECO:0000313" key="13">
    <source>
        <dbReference type="Proteomes" id="UP000049222"/>
    </source>
</evidence>
<keyword evidence="13" id="KW-1185">Reference proteome</keyword>
<evidence type="ECO:0000256" key="2">
    <source>
        <dbReference type="ARBA" id="ARBA00004713"/>
    </source>
</evidence>
<dbReference type="InterPro" id="IPR038107">
    <property type="entry name" value="Glycos_transf_N_sf"/>
</dbReference>
<dbReference type="STRING" id="420998.JDO7802_01373"/>
<dbReference type="GO" id="GO:0005886">
    <property type="term" value="C:plasma membrane"/>
    <property type="evidence" value="ECO:0007669"/>
    <property type="project" value="UniProtKB-SubCell"/>
</dbReference>
<evidence type="ECO:0000256" key="5">
    <source>
        <dbReference type="ARBA" id="ARBA00022679"/>
    </source>
</evidence>
<comment type="pathway">
    <text evidence="2 10">Bacterial outer membrane biogenesis; LPS core biosynthesis.</text>
</comment>
<evidence type="ECO:0000256" key="4">
    <source>
        <dbReference type="ARBA" id="ARBA00019077"/>
    </source>
</evidence>
<keyword evidence="10" id="KW-0472">Membrane</keyword>
<evidence type="ECO:0000313" key="12">
    <source>
        <dbReference type="EMBL" id="CTQ49360.1"/>
    </source>
</evidence>
<comment type="catalytic activity">
    <reaction evidence="7 10">
        <text>lipid IVA (E. coli) + CMP-3-deoxy-beta-D-manno-octulosonate = alpha-Kdo-(2-&gt;6)-lipid IVA (E. coli) + CMP + H(+)</text>
        <dbReference type="Rhea" id="RHEA:28066"/>
        <dbReference type="ChEBI" id="CHEBI:15378"/>
        <dbReference type="ChEBI" id="CHEBI:58603"/>
        <dbReference type="ChEBI" id="CHEBI:60364"/>
        <dbReference type="ChEBI" id="CHEBI:60377"/>
        <dbReference type="ChEBI" id="CHEBI:85987"/>
        <dbReference type="EC" id="2.4.99.12"/>
    </reaction>
</comment>
<proteinExistence type="inferred from homology"/>
<gene>
    <name evidence="12" type="primary">waaA</name>
    <name evidence="12" type="ORF">JDO7802_01373</name>
</gene>
<dbReference type="InterPro" id="IPR039901">
    <property type="entry name" value="Kdotransferase"/>
</dbReference>
<dbReference type="OrthoDB" id="9789797at2"/>
<feature type="active site" description="Proton acceptor" evidence="8">
    <location>
        <position position="64"/>
    </location>
</feature>
<evidence type="ECO:0000256" key="10">
    <source>
        <dbReference type="RuleBase" id="RU365103"/>
    </source>
</evidence>
<dbReference type="AlphaFoldDB" id="A0A0M6YHC4"/>
<name>A0A0M6YHC4_9RHOB</name>
<dbReference type="PANTHER" id="PTHR42755:SF1">
    <property type="entry name" value="3-DEOXY-D-MANNO-OCTULOSONIC ACID TRANSFERASE, MITOCHONDRIAL-RELATED"/>
    <property type="match status" value="1"/>
</dbReference>
<dbReference type="RefSeq" id="WP_055083893.1">
    <property type="nucleotide sequence ID" value="NZ_CXSU01000011.1"/>
</dbReference>
<feature type="site" description="Transition state stabilizer" evidence="9">
    <location>
        <position position="134"/>
    </location>
</feature>